<comment type="subcellular location">
    <subcellularLocation>
        <location evidence="1">Cell membrane</location>
        <topology evidence="1">Multi-pass membrane protein</topology>
    </subcellularLocation>
</comment>
<dbReference type="Pfam" id="PF01061">
    <property type="entry name" value="ABC2_membrane"/>
    <property type="match status" value="1"/>
</dbReference>
<dbReference type="PANTHER" id="PTHR30413">
    <property type="entry name" value="INNER MEMBRANE TRANSPORT PERMEASE"/>
    <property type="match status" value="1"/>
</dbReference>
<evidence type="ECO:0000256" key="10">
    <source>
        <dbReference type="SAM" id="Phobius"/>
    </source>
</evidence>
<feature type="transmembrane region" description="Helical" evidence="10">
    <location>
        <begin position="181"/>
        <end position="202"/>
    </location>
</feature>
<keyword evidence="13" id="KW-1185">Reference proteome</keyword>
<evidence type="ECO:0000313" key="12">
    <source>
        <dbReference type="EMBL" id="ABD25168.1"/>
    </source>
</evidence>
<evidence type="ECO:0000256" key="7">
    <source>
        <dbReference type="ARBA" id="ARBA00022989"/>
    </source>
</evidence>
<dbReference type="GO" id="GO:0043190">
    <property type="term" value="C:ATP-binding cassette (ABC) transporter complex"/>
    <property type="evidence" value="ECO:0007669"/>
    <property type="project" value="InterPro"/>
</dbReference>
<evidence type="ECO:0000256" key="6">
    <source>
        <dbReference type="ARBA" id="ARBA00022692"/>
    </source>
</evidence>
<dbReference type="Proteomes" id="UP000009134">
    <property type="component" value="Chromosome"/>
</dbReference>
<reference evidence="13" key="1">
    <citation type="submission" date="2006-01" db="EMBL/GenBank/DDBJ databases">
        <title>Complete sequence of Novosphingobium aromaticivorans DSM 12444.</title>
        <authorList>
            <consortium name="US DOE Joint Genome Institute"/>
            <person name="Copeland A."/>
            <person name="Lucas S."/>
            <person name="Lapidus A."/>
            <person name="Barry K."/>
            <person name="Detter J.C."/>
            <person name="Glavina T."/>
            <person name="Hammon N."/>
            <person name="Israni S."/>
            <person name="Pitluck S."/>
            <person name="Chain P."/>
            <person name="Malfatti S."/>
            <person name="Shin M."/>
            <person name="Vergez L."/>
            <person name="Schmutz J."/>
            <person name="Larimer F."/>
            <person name="Land M."/>
            <person name="Kyrpides N."/>
            <person name="Ivanova N."/>
            <person name="Fredrickson J."/>
            <person name="Balkwill D."/>
            <person name="Romine M.F."/>
            <person name="Richardson P."/>
        </authorList>
    </citation>
    <scope>NUCLEOTIDE SEQUENCE [LARGE SCALE GENOMIC DNA]</scope>
    <source>
        <strain evidence="13">ATCC 700278 / DSM 12444 / CCUG 56034 / CIP 105152 / NBRC 16084 / F199</strain>
    </source>
</reference>
<evidence type="ECO:0000256" key="9">
    <source>
        <dbReference type="ARBA" id="ARBA00023136"/>
    </source>
</evidence>
<dbReference type="GO" id="GO:0015774">
    <property type="term" value="P:polysaccharide transport"/>
    <property type="evidence" value="ECO:0007669"/>
    <property type="project" value="UniProtKB-KW"/>
</dbReference>
<dbReference type="InterPro" id="IPR013525">
    <property type="entry name" value="ABC2_TM"/>
</dbReference>
<dbReference type="RefSeq" id="WP_011444382.1">
    <property type="nucleotide sequence ID" value="NC_007794.1"/>
</dbReference>
<dbReference type="GO" id="GO:0015920">
    <property type="term" value="P:lipopolysaccharide transport"/>
    <property type="evidence" value="ECO:0007669"/>
    <property type="project" value="TreeGrafter"/>
</dbReference>
<dbReference type="GO" id="GO:0140359">
    <property type="term" value="F:ABC-type transporter activity"/>
    <property type="evidence" value="ECO:0007669"/>
    <property type="project" value="InterPro"/>
</dbReference>
<dbReference type="PANTHER" id="PTHR30413:SF10">
    <property type="entry name" value="CAPSULE POLYSACCHARIDE EXPORT INNER-MEMBRANE PROTEIN CTRC"/>
    <property type="match status" value="1"/>
</dbReference>
<dbReference type="PRINTS" id="PR00164">
    <property type="entry name" value="ABC2TRNSPORT"/>
</dbReference>
<organism evidence="12 13">
    <name type="scientific">Novosphingobium aromaticivorans (strain ATCC 700278 / DSM 12444 / CCUG 56034 / CIP 105152 / NBRC 16084 / F199)</name>
    <dbReference type="NCBI Taxonomy" id="279238"/>
    <lineage>
        <taxon>Bacteria</taxon>
        <taxon>Pseudomonadati</taxon>
        <taxon>Pseudomonadota</taxon>
        <taxon>Alphaproteobacteria</taxon>
        <taxon>Sphingomonadales</taxon>
        <taxon>Sphingomonadaceae</taxon>
        <taxon>Novosphingobium</taxon>
    </lineage>
</organism>
<keyword evidence="4" id="KW-1003">Cell membrane</keyword>
<evidence type="ECO:0000256" key="8">
    <source>
        <dbReference type="ARBA" id="ARBA00023047"/>
    </source>
</evidence>
<evidence type="ECO:0000256" key="3">
    <source>
        <dbReference type="ARBA" id="ARBA00022448"/>
    </source>
</evidence>
<comment type="similarity">
    <text evidence="2">Belongs to the ABC-2 integral membrane protein family.</text>
</comment>
<evidence type="ECO:0000256" key="4">
    <source>
        <dbReference type="ARBA" id="ARBA00022475"/>
    </source>
</evidence>
<evidence type="ECO:0000256" key="1">
    <source>
        <dbReference type="ARBA" id="ARBA00004651"/>
    </source>
</evidence>
<evidence type="ECO:0000259" key="11">
    <source>
        <dbReference type="Pfam" id="PF01061"/>
    </source>
</evidence>
<feature type="transmembrane region" description="Helical" evidence="10">
    <location>
        <begin position="238"/>
        <end position="255"/>
    </location>
</feature>
<feature type="transmembrane region" description="Helical" evidence="10">
    <location>
        <begin position="66"/>
        <end position="84"/>
    </location>
</feature>
<dbReference type="EMBL" id="CP000248">
    <property type="protein sequence ID" value="ABD25168.1"/>
    <property type="molecule type" value="Genomic_DNA"/>
</dbReference>
<dbReference type="KEGG" id="nar:Saro_0721"/>
<feature type="transmembrane region" description="Helical" evidence="10">
    <location>
        <begin position="147"/>
        <end position="169"/>
    </location>
</feature>
<dbReference type="eggNOG" id="COG1682">
    <property type="taxonomic scope" value="Bacteria"/>
</dbReference>
<keyword evidence="7 10" id="KW-1133">Transmembrane helix</keyword>
<keyword evidence="8" id="KW-0625">Polysaccharide transport</keyword>
<accession>Q2GAF5</accession>
<dbReference type="AlphaFoldDB" id="Q2GAF5"/>
<feature type="domain" description="ABC-2 type transporter transmembrane" evidence="11">
    <location>
        <begin position="20"/>
        <end position="227"/>
    </location>
</feature>
<evidence type="ECO:0000256" key="5">
    <source>
        <dbReference type="ARBA" id="ARBA00022597"/>
    </source>
</evidence>
<feature type="transmembrane region" description="Helical" evidence="10">
    <location>
        <begin position="117"/>
        <end position="141"/>
    </location>
</feature>
<feature type="transmembrane region" description="Helical" evidence="10">
    <location>
        <begin position="39"/>
        <end position="60"/>
    </location>
</feature>
<protein>
    <submittedName>
        <fullName evidence="12">ABC-2 protein</fullName>
    </submittedName>
</protein>
<dbReference type="InterPro" id="IPR000412">
    <property type="entry name" value="ABC_2_transport"/>
</dbReference>
<sequence length="265" mass="29564">MPSLDTPSLSAGWKIQIRVIKALLIRELTTRFGRENIGFLWMMAEPALFAVLVALLWRFVRGPEEHGIGIIAFTVSGYIPLVLFRHAVNRATGVLSANHGLLYHRQVKILDLVLARFLIELVGAMMAYVLVATVLFLAGLFPMPHDLGLFMLGWGYWSFISFAVALVIAPLSQMHELVEKLIPVTTYVMVPLSGAFHLMAWLTPGARVWLAWSPLVHGMEMMRFGMFGHLVWPHYSPGYPLAGAIGLTCLGLALSRRVRRTMAVE</sequence>
<keyword evidence="3" id="KW-0813">Transport</keyword>
<keyword evidence="6 10" id="KW-0812">Transmembrane</keyword>
<evidence type="ECO:0000313" key="13">
    <source>
        <dbReference type="Proteomes" id="UP000009134"/>
    </source>
</evidence>
<evidence type="ECO:0000256" key="2">
    <source>
        <dbReference type="ARBA" id="ARBA00007783"/>
    </source>
</evidence>
<keyword evidence="5" id="KW-0762">Sugar transport</keyword>
<dbReference type="HOGENOM" id="CLU_060703_5_1_5"/>
<proteinExistence type="inferred from homology"/>
<dbReference type="STRING" id="279238.Saro_0721"/>
<name>Q2GAF5_NOVAD</name>
<keyword evidence="9 10" id="KW-0472">Membrane</keyword>
<gene>
    <name evidence="12" type="ordered locus">Saro_0721</name>
</gene>